<dbReference type="PANTHER" id="PTHR11012:SF30">
    <property type="entry name" value="PROTEIN KINASE-LIKE DOMAIN-CONTAINING"/>
    <property type="match status" value="1"/>
</dbReference>
<feature type="domain" description="CHK kinase-like" evidence="1">
    <location>
        <begin position="120"/>
        <end position="311"/>
    </location>
</feature>
<organism evidence="2 3">
    <name type="scientific">Rhynchophorus ferrugineus</name>
    <name type="common">Red palm weevil</name>
    <name type="synonym">Curculio ferrugineus</name>
    <dbReference type="NCBI Taxonomy" id="354439"/>
    <lineage>
        <taxon>Eukaryota</taxon>
        <taxon>Metazoa</taxon>
        <taxon>Ecdysozoa</taxon>
        <taxon>Arthropoda</taxon>
        <taxon>Hexapoda</taxon>
        <taxon>Insecta</taxon>
        <taxon>Pterygota</taxon>
        <taxon>Neoptera</taxon>
        <taxon>Endopterygota</taxon>
        <taxon>Coleoptera</taxon>
        <taxon>Polyphaga</taxon>
        <taxon>Cucujiformia</taxon>
        <taxon>Curculionidae</taxon>
        <taxon>Dryophthorinae</taxon>
        <taxon>Rhynchophorus</taxon>
    </lineage>
</organism>
<dbReference type="InterPro" id="IPR015897">
    <property type="entry name" value="CHK_kinase-like"/>
</dbReference>
<dbReference type="InterPro" id="IPR011009">
    <property type="entry name" value="Kinase-like_dom_sf"/>
</dbReference>
<evidence type="ECO:0000313" key="2">
    <source>
        <dbReference type="EMBL" id="KAF7269451.1"/>
    </source>
</evidence>
<evidence type="ECO:0000313" key="3">
    <source>
        <dbReference type="Proteomes" id="UP000625711"/>
    </source>
</evidence>
<accession>A0A834HZM2</accession>
<dbReference type="SMART" id="SM00587">
    <property type="entry name" value="CHK"/>
    <property type="match status" value="1"/>
</dbReference>
<comment type="caution">
    <text evidence="2">The sequence shown here is derived from an EMBL/GenBank/DDBJ whole genome shotgun (WGS) entry which is preliminary data.</text>
</comment>
<dbReference type="SUPFAM" id="SSF56112">
    <property type="entry name" value="Protein kinase-like (PK-like)"/>
    <property type="match status" value="1"/>
</dbReference>
<dbReference type="EMBL" id="JAACXV010014224">
    <property type="protein sequence ID" value="KAF7269451.1"/>
    <property type="molecule type" value="Genomic_DNA"/>
</dbReference>
<proteinExistence type="predicted"/>
<keyword evidence="3" id="KW-1185">Reference proteome</keyword>
<dbReference type="OrthoDB" id="8250698at2759"/>
<name>A0A834HZM2_RHYFE</name>
<dbReference type="Pfam" id="PF02958">
    <property type="entry name" value="EcKL"/>
    <property type="match status" value="1"/>
</dbReference>
<dbReference type="Proteomes" id="UP000625711">
    <property type="component" value="Unassembled WGS sequence"/>
</dbReference>
<dbReference type="Gene3D" id="3.90.1200.10">
    <property type="match status" value="1"/>
</dbReference>
<protein>
    <recommendedName>
        <fullName evidence="1">CHK kinase-like domain-containing protein</fullName>
    </recommendedName>
</protein>
<dbReference type="PANTHER" id="PTHR11012">
    <property type="entry name" value="PROTEIN KINASE-LIKE DOMAIN-CONTAINING"/>
    <property type="match status" value="1"/>
</dbReference>
<gene>
    <name evidence="2" type="ORF">GWI33_017502</name>
</gene>
<sequence length="400" mass="46607">MTDKNLKEQIDGILRGVAEVENITNYELLADLSAETGDGFMGQIYFGSVKDKSNGKVHNVVIKKNVEMPFSDTTFKNEVVFYDTVYPELDNLQKEAHVKRPFNNVPKYYSGSSKADEMYLAMENLKLLNYEMYDKKKFLDEEHLKFIFRLYGKYHALSFVLKDQKPEDYRAITAKSVKVYEEMKEGLVIAMKSSLKPAVDAFDSEEFKIQHERSQKVLDDLQDLYVKSTRYQGKCGCIIHGDCWSNNFFFKYSDSGKLEDMKLIDFQFSHESTPVHDLSYFFYSGASKADFDKLDDYLDIYFRSFTEFAEELGSDGTKLLPFDVLKEEWKTYGLFGLLMGILLWQIKLTDKEQCQEFTEKASEDKGYEQWNNVMKRTHSNPVFKERTTNILKHAVEYGII</sequence>
<reference evidence="2" key="1">
    <citation type="submission" date="2020-08" db="EMBL/GenBank/DDBJ databases">
        <title>Genome sequencing and assembly of the red palm weevil Rhynchophorus ferrugineus.</title>
        <authorList>
            <person name="Dias G.B."/>
            <person name="Bergman C.M."/>
            <person name="Manee M."/>
        </authorList>
    </citation>
    <scope>NUCLEOTIDE SEQUENCE</scope>
    <source>
        <strain evidence="2">AA-2017</strain>
        <tissue evidence="2">Whole larva</tissue>
    </source>
</reference>
<evidence type="ECO:0000259" key="1">
    <source>
        <dbReference type="SMART" id="SM00587"/>
    </source>
</evidence>
<dbReference type="InterPro" id="IPR004119">
    <property type="entry name" value="EcKL"/>
</dbReference>
<dbReference type="AlphaFoldDB" id="A0A834HZM2"/>